<evidence type="ECO:0000256" key="1">
    <source>
        <dbReference type="SAM" id="MobiDB-lite"/>
    </source>
</evidence>
<gene>
    <name evidence="3" type="ORF">R1flu_016678</name>
</gene>
<name>A0ABD1YQK4_9MARC</name>
<keyword evidence="4" id="KW-1185">Reference proteome</keyword>
<dbReference type="AlphaFoldDB" id="A0ABD1YQK4"/>
<dbReference type="Proteomes" id="UP001605036">
    <property type="component" value="Unassembled WGS sequence"/>
</dbReference>
<dbReference type="EMBL" id="JBHFFA010000004">
    <property type="protein sequence ID" value="KAL2631992.1"/>
    <property type="molecule type" value="Genomic_DNA"/>
</dbReference>
<feature type="signal peptide" evidence="2">
    <location>
        <begin position="1"/>
        <end position="19"/>
    </location>
</feature>
<reference evidence="3 4" key="1">
    <citation type="submission" date="2024-09" db="EMBL/GenBank/DDBJ databases">
        <title>Chromosome-scale assembly of Riccia fluitans.</title>
        <authorList>
            <person name="Paukszto L."/>
            <person name="Sawicki J."/>
            <person name="Karawczyk K."/>
            <person name="Piernik-Szablinska J."/>
            <person name="Szczecinska M."/>
            <person name="Mazdziarz M."/>
        </authorList>
    </citation>
    <scope>NUCLEOTIDE SEQUENCE [LARGE SCALE GENOMIC DNA]</scope>
    <source>
        <strain evidence="3">Rf_01</strain>
        <tissue evidence="3">Aerial parts of the thallus</tissue>
    </source>
</reference>
<feature type="region of interest" description="Disordered" evidence="1">
    <location>
        <begin position="26"/>
        <end position="51"/>
    </location>
</feature>
<organism evidence="3 4">
    <name type="scientific">Riccia fluitans</name>
    <dbReference type="NCBI Taxonomy" id="41844"/>
    <lineage>
        <taxon>Eukaryota</taxon>
        <taxon>Viridiplantae</taxon>
        <taxon>Streptophyta</taxon>
        <taxon>Embryophyta</taxon>
        <taxon>Marchantiophyta</taxon>
        <taxon>Marchantiopsida</taxon>
        <taxon>Marchantiidae</taxon>
        <taxon>Marchantiales</taxon>
        <taxon>Ricciaceae</taxon>
        <taxon>Riccia</taxon>
    </lineage>
</organism>
<evidence type="ECO:0000256" key="2">
    <source>
        <dbReference type="SAM" id="SignalP"/>
    </source>
</evidence>
<evidence type="ECO:0000313" key="4">
    <source>
        <dbReference type="Proteomes" id="UP001605036"/>
    </source>
</evidence>
<feature type="compositionally biased region" description="Basic and acidic residues" evidence="1">
    <location>
        <begin position="27"/>
        <end position="51"/>
    </location>
</feature>
<evidence type="ECO:0000313" key="3">
    <source>
        <dbReference type="EMBL" id="KAL2631992.1"/>
    </source>
</evidence>
<comment type="caution">
    <text evidence="3">The sequence shown here is derived from an EMBL/GenBank/DDBJ whole genome shotgun (WGS) entry which is preliminary data.</text>
</comment>
<protein>
    <submittedName>
        <fullName evidence="3">Uncharacterized protein</fullName>
    </submittedName>
</protein>
<feature type="chain" id="PRO_5044816773" evidence="2">
    <location>
        <begin position="20"/>
        <end position="126"/>
    </location>
</feature>
<proteinExistence type="predicted"/>
<keyword evidence="2" id="KW-0732">Signal</keyword>
<sequence>MLFLFSFVKVQVVSSKVDAEYPMEAIVEEKRRRDPEEKPAEEAPKRKSTKRVDFDIPVDLSSSGASKATAMEEDVVLKGKTKGTMEKDKGPSYKLVSEIENSTNLKEILEGRILDAKIEFTLKSSP</sequence>
<accession>A0ABD1YQK4</accession>